<dbReference type="SUPFAM" id="SSF54292">
    <property type="entry name" value="2Fe-2S ferredoxin-like"/>
    <property type="match status" value="1"/>
</dbReference>
<organism evidence="8 9">
    <name type="scientific">Streptomyces xinghaiensis</name>
    <dbReference type="NCBI Taxonomy" id="1038928"/>
    <lineage>
        <taxon>Bacteria</taxon>
        <taxon>Bacillati</taxon>
        <taxon>Actinomycetota</taxon>
        <taxon>Actinomycetes</taxon>
        <taxon>Kitasatosporales</taxon>
        <taxon>Streptomycetaceae</taxon>
        <taxon>Streptomyces</taxon>
    </lineage>
</organism>
<evidence type="ECO:0000313" key="8">
    <source>
        <dbReference type="EMBL" id="RKM97968.1"/>
    </source>
</evidence>
<proteinExistence type="inferred from homology"/>
<feature type="domain" description="2Fe-2S ferredoxin-type" evidence="7">
    <location>
        <begin position="2"/>
        <end position="106"/>
    </location>
</feature>
<dbReference type="GO" id="GO:0005829">
    <property type="term" value="C:cytosol"/>
    <property type="evidence" value="ECO:0007669"/>
    <property type="project" value="TreeGrafter"/>
</dbReference>
<gene>
    <name evidence="8" type="ORF">SFRA_005350</name>
</gene>
<dbReference type="GO" id="GO:0051537">
    <property type="term" value="F:2 iron, 2 sulfur cluster binding"/>
    <property type="evidence" value="ECO:0007669"/>
    <property type="project" value="UniProtKB-KW"/>
</dbReference>
<dbReference type="InterPro" id="IPR001055">
    <property type="entry name" value="Adrenodoxin-like"/>
</dbReference>
<name>A0A420V7M7_9ACTN</name>
<keyword evidence="9" id="KW-1185">Reference proteome</keyword>
<dbReference type="AlphaFoldDB" id="A0A420V7M7"/>
<accession>A0A420V7M7</accession>
<dbReference type="OrthoDB" id="9799640at2"/>
<dbReference type="RefSeq" id="WP_043461766.1">
    <property type="nucleotide sequence ID" value="NZ_CP134822.1"/>
</dbReference>
<keyword evidence="4" id="KW-0408">Iron</keyword>
<evidence type="ECO:0000256" key="1">
    <source>
        <dbReference type="ARBA" id="ARBA00010914"/>
    </source>
</evidence>
<comment type="caution">
    <text evidence="8">The sequence shown here is derived from an EMBL/GenBank/DDBJ whole genome shotgun (WGS) entry which is preliminary data.</text>
</comment>
<dbReference type="EMBL" id="JNAD02000002">
    <property type="protein sequence ID" value="RKM97968.1"/>
    <property type="molecule type" value="Genomic_DNA"/>
</dbReference>
<comment type="cofactor">
    <cofactor evidence="6">
        <name>[2Fe-2S] cluster</name>
        <dbReference type="ChEBI" id="CHEBI:190135"/>
    </cofactor>
</comment>
<evidence type="ECO:0000256" key="6">
    <source>
        <dbReference type="ARBA" id="ARBA00034078"/>
    </source>
</evidence>
<dbReference type="Pfam" id="PF00111">
    <property type="entry name" value="Fer2"/>
    <property type="match status" value="1"/>
</dbReference>
<keyword evidence="3" id="KW-0479">Metal-binding</keyword>
<dbReference type="PANTHER" id="PTHR23426">
    <property type="entry name" value="FERREDOXIN/ADRENODOXIN"/>
    <property type="match status" value="1"/>
</dbReference>
<reference evidence="8 9" key="1">
    <citation type="journal article" date="2014" name="Genome Announc.">
        <title>Draft Genome Sequence of Streptomyces fradiae ATCC 19609, a Strain Highly Sensitive to Antibiotics.</title>
        <authorList>
            <person name="Bekker O.B."/>
            <person name="Klimina K.M."/>
            <person name="Vatlin A.A."/>
            <person name="Zakharevich N.V."/>
            <person name="Kasianov A.S."/>
            <person name="Danilenko V.N."/>
        </authorList>
    </citation>
    <scope>NUCLEOTIDE SEQUENCE [LARGE SCALE GENOMIC DNA]</scope>
    <source>
        <strain evidence="8 9">ATCC 19609</strain>
    </source>
</reference>
<evidence type="ECO:0000256" key="3">
    <source>
        <dbReference type="ARBA" id="ARBA00022723"/>
    </source>
</evidence>
<evidence type="ECO:0000313" key="9">
    <source>
        <dbReference type="Proteomes" id="UP000028058"/>
    </source>
</evidence>
<dbReference type="InterPro" id="IPR036010">
    <property type="entry name" value="2Fe-2S_ferredoxin-like_sf"/>
</dbReference>
<keyword evidence="2" id="KW-0001">2Fe-2S</keyword>
<dbReference type="Proteomes" id="UP000028058">
    <property type="component" value="Unassembled WGS sequence"/>
</dbReference>
<dbReference type="CDD" id="cd00207">
    <property type="entry name" value="fer2"/>
    <property type="match status" value="1"/>
</dbReference>
<evidence type="ECO:0000259" key="7">
    <source>
        <dbReference type="PROSITE" id="PS51085"/>
    </source>
</evidence>
<dbReference type="PANTHER" id="PTHR23426:SF65">
    <property type="entry name" value="FERREDOXIN-2, MITOCHONDRIAL"/>
    <property type="match status" value="1"/>
</dbReference>
<evidence type="ECO:0000256" key="2">
    <source>
        <dbReference type="ARBA" id="ARBA00022714"/>
    </source>
</evidence>
<dbReference type="PROSITE" id="PS51085">
    <property type="entry name" value="2FE2S_FER_2"/>
    <property type="match status" value="1"/>
</dbReference>
<dbReference type="Gene3D" id="3.10.20.30">
    <property type="match status" value="1"/>
</dbReference>
<dbReference type="InterPro" id="IPR001041">
    <property type="entry name" value="2Fe-2S_ferredoxin-type"/>
</dbReference>
<dbReference type="GO" id="GO:0046872">
    <property type="term" value="F:metal ion binding"/>
    <property type="evidence" value="ECO:0007669"/>
    <property type="project" value="UniProtKB-KW"/>
</dbReference>
<comment type="similarity">
    <text evidence="1">Belongs to the adrenodoxin/putidaredoxin family.</text>
</comment>
<keyword evidence="5" id="KW-0411">Iron-sulfur</keyword>
<dbReference type="InterPro" id="IPR012675">
    <property type="entry name" value="Beta-grasp_dom_sf"/>
</dbReference>
<dbReference type="GO" id="GO:0009055">
    <property type="term" value="F:electron transfer activity"/>
    <property type="evidence" value="ECO:0007669"/>
    <property type="project" value="TreeGrafter"/>
</dbReference>
<dbReference type="PRINTS" id="PR00355">
    <property type="entry name" value="ADRENODOXIN"/>
</dbReference>
<evidence type="ECO:0000256" key="5">
    <source>
        <dbReference type="ARBA" id="ARBA00023014"/>
    </source>
</evidence>
<dbReference type="GO" id="GO:0140647">
    <property type="term" value="P:P450-containing electron transport chain"/>
    <property type="evidence" value="ECO:0007669"/>
    <property type="project" value="InterPro"/>
</dbReference>
<evidence type="ECO:0000256" key="4">
    <source>
        <dbReference type="ARBA" id="ARBA00023004"/>
    </source>
</evidence>
<protein>
    <submittedName>
        <fullName evidence="8">(2Fe-2S)-binding protein</fullName>
    </submittedName>
</protein>
<sequence>MPKITYRSADGRSRIVEVPEGISVMRGAVTQGVEGIVAECGGAGMCGTCHVYIPREAQTGLPPVHELEDEVLDCTAALRTAASRLSCQLPVTPDTDGLQVELPERQV</sequence>